<dbReference type="InterPro" id="IPR006665">
    <property type="entry name" value="OmpA-like"/>
</dbReference>
<evidence type="ECO:0000256" key="2">
    <source>
        <dbReference type="ARBA" id="ARBA00023136"/>
    </source>
</evidence>
<reference evidence="7 8" key="2">
    <citation type="submission" date="2014-09" db="EMBL/GenBank/DDBJ databases">
        <authorList>
            <consortium name="NBRP consortium"/>
            <person name="Sawabe T."/>
            <person name="Meirelles P."/>
            <person name="Nakanishi M."/>
            <person name="Sayaka M."/>
            <person name="Hattori M."/>
            <person name="Ohkuma M."/>
        </authorList>
    </citation>
    <scope>NUCLEOTIDE SEQUENCE [LARGE SCALE GENOMIC DNA]</scope>
    <source>
        <strain evidence="7 8">JCM 19240</strain>
    </source>
</reference>
<dbReference type="GO" id="GO:0009279">
    <property type="term" value="C:cell outer membrane"/>
    <property type="evidence" value="ECO:0007669"/>
    <property type="project" value="UniProtKB-SubCell"/>
</dbReference>
<dbReference type="InterPro" id="IPR036737">
    <property type="entry name" value="OmpA-like_sf"/>
</dbReference>
<feature type="chain" id="PRO_5001865567" evidence="5">
    <location>
        <begin position="20"/>
        <end position="206"/>
    </location>
</feature>
<evidence type="ECO:0000256" key="5">
    <source>
        <dbReference type="SAM" id="SignalP"/>
    </source>
</evidence>
<dbReference type="Proteomes" id="UP000029224">
    <property type="component" value="Unassembled WGS sequence"/>
</dbReference>
<comment type="subcellular location">
    <subcellularLocation>
        <location evidence="1">Cell outer membrane</location>
    </subcellularLocation>
</comment>
<dbReference type="PANTHER" id="PTHR30329">
    <property type="entry name" value="STATOR ELEMENT OF FLAGELLAR MOTOR COMPLEX"/>
    <property type="match status" value="1"/>
</dbReference>
<evidence type="ECO:0000256" key="1">
    <source>
        <dbReference type="ARBA" id="ARBA00004442"/>
    </source>
</evidence>
<evidence type="ECO:0000313" key="7">
    <source>
        <dbReference type="EMBL" id="GAL34243.1"/>
    </source>
</evidence>
<reference evidence="7 8" key="1">
    <citation type="submission" date="2014-09" db="EMBL/GenBank/DDBJ databases">
        <title>Vibrio maritimus JCM 19240. (C210) whole genome shotgun sequence.</title>
        <authorList>
            <person name="Sawabe T."/>
            <person name="Meirelles P."/>
            <person name="Nakanishi M."/>
            <person name="Sayaka M."/>
            <person name="Hattori M."/>
            <person name="Ohkuma M."/>
        </authorList>
    </citation>
    <scope>NUCLEOTIDE SEQUENCE [LARGE SCALE GENOMIC DNA]</scope>
    <source>
        <strain evidence="7 8">JCM 19240</strain>
    </source>
</reference>
<accession>A0A090T4T2</accession>
<dbReference type="PANTHER" id="PTHR30329:SF21">
    <property type="entry name" value="LIPOPROTEIN YIAD-RELATED"/>
    <property type="match status" value="1"/>
</dbReference>
<keyword evidence="2 4" id="KW-0472">Membrane</keyword>
<dbReference type="SUPFAM" id="SSF103088">
    <property type="entry name" value="OmpA-like"/>
    <property type="match status" value="1"/>
</dbReference>
<evidence type="ECO:0000256" key="3">
    <source>
        <dbReference type="ARBA" id="ARBA00023237"/>
    </source>
</evidence>
<keyword evidence="5" id="KW-0732">Signal</keyword>
<feature type="signal peptide" evidence="5">
    <location>
        <begin position="1"/>
        <end position="19"/>
    </location>
</feature>
<feature type="domain" description="OmpA-like" evidence="6">
    <location>
        <begin position="90"/>
        <end position="206"/>
    </location>
</feature>
<keyword evidence="3" id="KW-0998">Cell outer membrane</keyword>
<proteinExistence type="predicted"/>
<comment type="caution">
    <text evidence="7">The sequence shown here is derived from an EMBL/GenBank/DDBJ whole genome shotgun (WGS) entry which is preliminary data.</text>
</comment>
<dbReference type="PROSITE" id="PS51123">
    <property type="entry name" value="OMPA_2"/>
    <property type="match status" value="1"/>
</dbReference>
<protein>
    <submittedName>
        <fullName evidence="7">Outer membrane protein</fullName>
    </submittedName>
</protein>
<evidence type="ECO:0000256" key="4">
    <source>
        <dbReference type="PROSITE-ProRule" id="PRU00473"/>
    </source>
</evidence>
<evidence type="ECO:0000313" key="8">
    <source>
        <dbReference type="Proteomes" id="UP000029224"/>
    </source>
</evidence>
<dbReference type="PRINTS" id="PR01021">
    <property type="entry name" value="OMPADOMAIN"/>
</dbReference>
<dbReference type="CDD" id="cd07185">
    <property type="entry name" value="OmpA_C-like"/>
    <property type="match status" value="1"/>
</dbReference>
<dbReference type="Gene3D" id="3.30.1330.60">
    <property type="entry name" value="OmpA-like domain"/>
    <property type="match status" value="1"/>
</dbReference>
<dbReference type="OrthoDB" id="9792521at2"/>
<sequence>MKYLMSAAALSVIALSSHASEDQFQAYCQNTAGEQQYSVSVSDVRAIAQHREGKLSIEQTGFNDEFASMLVKQSSQLFDSSDCTSVMSVSQAGTNNPVVRVNFAFDSYGLTPMARTSLNKTSATLSEASYDLIIEGHTDSQGSEQYNQGLGLRRALSVHDVLLFQGVERDSITVKSLGESEPLVPNNSAENRAQNRRAEIYAVSEN</sequence>
<dbReference type="EMBL" id="BBMT01000004">
    <property type="protein sequence ID" value="GAL34243.1"/>
    <property type="molecule type" value="Genomic_DNA"/>
</dbReference>
<evidence type="ECO:0000259" key="6">
    <source>
        <dbReference type="PROSITE" id="PS51123"/>
    </source>
</evidence>
<dbReference type="AlphaFoldDB" id="A0A090T4T2"/>
<dbReference type="InterPro" id="IPR050330">
    <property type="entry name" value="Bact_OuterMem_StrucFunc"/>
</dbReference>
<gene>
    <name evidence="7" type="ORF">JCM19240_1151</name>
</gene>
<name>A0A090T4T2_9VIBR</name>
<dbReference type="InterPro" id="IPR006664">
    <property type="entry name" value="OMP_bac"/>
</dbReference>
<keyword evidence="8" id="KW-1185">Reference proteome</keyword>
<organism evidence="7 8">
    <name type="scientific">Vibrio maritimus</name>
    <dbReference type="NCBI Taxonomy" id="990268"/>
    <lineage>
        <taxon>Bacteria</taxon>
        <taxon>Pseudomonadati</taxon>
        <taxon>Pseudomonadota</taxon>
        <taxon>Gammaproteobacteria</taxon>
        <taxon>Vibrionales</taxon>
        <taxon>Vibrionaceae</taxon>
        <taxon>Vibrio</taxon>
    </lineage>
</organism>
<dbReference type="Pfam" id="PF00691">
    <property type="entry name" value="OmpA"/>
    <property type="match status" value="1"/>
</dbReference>